<evidence type="ECO:0000313" key="1">
    <source>
        <dbReference type="EMBL" id="ERL49801.1"/>
    </source>
</evidence>
<dbReference type="RefSeq" id="WP_021819848.1">
    <property type="nucleotide sequence ID" value="NZ_AVBC01000039.1"/>
</dbReference>
<name>W1N3T8_9GAMM</name>
<reference evidence="1 2" key="1">
    <citation type="submission" date="2013-08" db="EMBL/GenBank/DDBJ databases">
        <title>draft genome of Halomonas huanghegensis, strain BJGMM-B45T.</title>
        <authorList>
            <person name="Miao C."/>
            <person name="Wan Y."/>
            <person name="Jin W."/>
        </authorList>
    </citation>
    <scope>NUCLEOTIDE SEQUENCE [LARGE SCALE GENOMIC DNA]</scope>
    <source>
        <strain evidence="1 2">BJGMM-B45</strain>
    </source>
</reference>
<dbReference type="EMBL" id="AVBC01000039">
    <property type="protein sequence ID" value="ERL49801.1"/>
    <property type="molecule type" value="Genomic_DNA"/>
</dbReference>
<evidence type="ECO:0000313" key="2">
    <source>
        <dbReference type="Proteomes" id="UP000019113"/>
    </source>
</evidence>
<dbReference type="PATRIC" id="fig|1178482.3.peg.2895"/>
<dbReference type="AlphaFoldDB" id="W1N3T8"/>
<organism evidence="1 2">
    <name type="scientific">Halomonas huangheensis</name>
    <dbReference type="NCBI Taxonomy" id="1178482"/>
    <lineage>
        <taxon>Bacteria</taxon>
        <taxon>Pseudomonadati</taxon>
        <taxon>Pseudomonadota</taxon>
        <taxon>Gammaproteobacteria</taxon>
        <taxon>Oceanospirillales</taxon>
        <taxon>Halomonadaceae</taxon>
        <taxon>Halomonas</taxon>
    </lineage>
</organism>
<proteinExistence type="predicted"/>
<comment type="caution">
    <text evidence="1">The sequence shown here is derived from an EMBL/GenBank/DDBJ whole genome shotgun (WGS) entry which is preliminary data.</text>
</comment>
<accession>W1N3T8</accession>
<gene>
    <name evidence="1" type="ORF">BJB45_01390</name>
</gene>
<keyword evidence="2" id="KW-1185">Reference proteome</keyword>
<sequence>MSVTAHQMTVITTYQGGGVVGAAGGYWFGFTWYWFDTGEPATVS</sequence>
<protein>
    <submittedName>
        <fullName evidence="1">Uncharacterized protein</fullName>
    </submittedName>
</protein>
<dbReference type="Proteomes" id="UP000019113">
    <property type="component" value="Unassembled WGS sequence"/>
</dbReference>